<evidence type="ECO:0000313" key="3">
    <source>
        <dbReference type="Proteomes" id="UP001155483"/>
    </source>
</evidence>
<feature type="transmembrane region" description="Helical" evidence="1">
    <location>
        <begin position="20"/>
        <end position="41"/>
    </location>
</feature>
<evidence type="ECO:0000256" key="1">
    <source>
        <dbReference type="SAM" id="Phobius"/>
    </source>
</evidence>
<keyword evidence="1" id="KW-0472">Membrane</keyword>
<reference evidence="2" key="1">
    <citation type="submission" date="2022-09" db="EMBL/GenBank/DDBJ databases">
        <authorList>
            <person name="Yuan C."/>
            <person name="Ke Z."/>
        </authorList>
    </citation>
    <scope>NUCLEOTIDE SEQUENCE</scope>
    <source>
        <strain evidence="2">LB-8</strain>
    </source>
</reference>
<dbReference type="RefSeq" id="WP_279297353.1">
    <property type="nucleotide sequence ID" value="NZ_JAOTIF010000008.1"/>
</dbReference>
<accession>A0A9X2XP50</accession>
<proteinExistence type="predicted"/>
<gene>
    <name evidence="2" type="ORF">OCK74_12350</name>
</gene>
<dbReference type="AlphaFoldDB" id="A0A9X2XP50"/>
<protein>
    <submittedName>
        <fullName evidence="2">Uncharacterized protein</fullName>
    </submittedName>
</protein>
<dbReference type="Proteomes" id="UP001155483">
    <property type="component" value="Unassembled WGS sequence"/>
</dbReference>
<name>A0A9X2XP50_9BACT</name>
<evidence type="ECO:0000313" key="2">
    <source>
        <dbReference type="EMBL" id="MCU7549914.1"/>
    </source>
</evidence>
<keyword evidence="1" id="KW-1133">Transmembrane helix</keyword>
<sequence length="52" mass="5970">MYCCWVVFVVSVWWHRSEDLVKTAILAAVGAVVSFVVSQVLKAVVRYLKKWV</sequence>
<comment type="caution">
    <text evidence="2">The sequence shown here is derived from an EMBL/GenBank/DDBJ whole genome shotgun (WGS) entry which is preliminary data.</text>
</comment>
<dbReference type="EMBL" id="JAOTIF010000008">
    <property type="protein sequence ID" value="MCU7549914.1"/>
    <property type="molecule type" value="Genomic_DNA"/>
</dbReference>
<keyword evidence="1" id="KW-0812">Transmembrane</keyword>
<organism evidence="2 3">
    <name type="scientific">Paraflavisolibacter caeni</name>
    <dbReference type="NCBI Taxonomy" id="2982496"/>
    <lineage>
        <taxon>Bacteria</taxon>
        <taxon>Pseudomonadati</taxon>
        <taxon>Bacteroidota</taxon>
        <taxon>Chitinophagia</taxon>
        <taxon>Chitinophagales</taxon>
        <taxon>Chitinophagaceae</taxon>
        <taxon>Paraflavisolibacter</taxon>
    </lineage>
</organism>
<reference evidence="2" key="2">
    <citation type="submission" date="2023-04" db="EMBL/GenBank/DDBJ databases">
        <title>Paracnuella aquatica gen. nov., sp. nov., a member of the family Chitinophagaceae isolated from a hot spring.</title>
        <authorList>
            <person name="Wang C."/>
        </authorList>
    </citation>
    <scope>NUCLEOTIDE SEQUENCE</scope>
    <source>
        <strain evidence="2">LB-8</strain>
    </source>
</reference>
<keyword evidence="3" id="KW-1185">Reference proteome</keyword>